<protein>
    <submittedName>
        <fullName evidence="3">PQQ-dependent sugar dehydrogenase</fullName>
    </submittedName>
</protein>
<feature type="compositionally biased region" description="Low complexity" evidence="1">
    <location>
        <begin position="108"/>
        <end position="131"/>
    </location>
</feature>
<dbReference type="Proteomes" id="UP000533080">
    <property type="component" value="Unassembled WGS sequence"/>
</dbReference>
<sequence length="516" mass="55289">MVPRCMAIGDGVLNSAREASLCPMSGTVRPPVEARAFHSTQGTRCSFPFYRPGESRMRTLSLPLIVAALLSGCSQTPDPTPTPQDSGVPQQDSGVPQQDSGVPPEDSGVPPDDAGTPPDDAGTPPDDAGVPPEEPLPTGPPVPQGPPNVPEFDPAFPGQTRVPAIQTQTPIQVTEIASGFRNPWAIAFLPDQRMLVTEKPTGSLYIVTPQGAKSPAVAGLPPVDGRGQGGLLDVEVGPDYAQSHLIYWTYSEPRQGGNGLAVARAKLVDGAQPRVEDVQVIFRMMPTLESTLHSGGRMVFTPDGKLFVTLGERSILAGRVQAQNVNSHFGKVVRINPDGSVPQDNPFVNTEGAKPEIWSVGHRNVLSAALDSQHRLWTVEMGPRGGDELNRPEAGKDYGWPTIGYGEEYSGAPIHESPRGPGMEQPVYYWDPVISPSGMTIYSGTLFPEWRNNVFIGGLSSQALVRLMMRNDHVVGEEHLLKDLGARIREVVQGPDGALYLLTDATNGKLLKVTPR</sequence>
<reference evidence="3 4" key="1">
    <citation type="submission" date="2020-05" db="EMBL/GenBank/DDBJ databases">
        <authorList>
            <person name="Whitworth D."/>
        </authorList>
    </citation>
    <scope>NUCLEOTIDE SEQUENCE [LARGE SCALE GENOMIC DNA]</scope>
    <source>
        <strain evidence="3 4">AM005</strain>
    </source>
</reference>
<feature type="domain" description="Glucose/Sorbosone dehydrogenase" evidence="2">
    <location>
        <begin position="181"/>
        <end position="512"/>
    </location>
</feature>
<evidence type="ECO:0000313" key="3">
    <source>
        <dbReference type="EMBL" id="NOJ77439.1"/>
    </source>
</evidence>
<dbReference type="InterPro" id="IPR011042">
    <property type="entry name" value="6-blade_b-propeller_TolB-like"/>
</dbReference>
<feature type="compositionally biased region" description="Polar residues" evidence="1">
    <location>
        <begin position="87"/>
        <end position="100"/>
    </location>
</feature>
<dbReference type="InterPro" id="IPR011041">
    <property type="entry name" value="Quinoprot_gluc/sorb_DH_b-prop"/>
</dbReference>
<evidence type="ECO:0000256" key="1">
    <source>
        <dbReference type="SAM" id="MobiDB-lite"/>
    </source>
</evidence>
<dbReference type="Pfam" id="PF07995">
    <property type="entry name" value="GSDH"/>
    <property type="match status" value="1"/>
</dbReference>
<proteinExistence type="predicted"/>
<gene>
    <name evidence="3" type="ORF">HNV28_03630</name>
</gene>
<dbReference type="Gene3D" id="2.120.10.30">
    <property type="entry name" value="TolB, C-terminal domain"/>
    <property type="match status" value="1"/>
</dbReference>
<feature type="compositionally biased region" description="Pro residues" evidence="1">
    <location>
        <begin position="132"/>
        <end position="149"/>
    </location>
</feature>
<feature type="region of interest" description="Disordered" evidence="1">
    <location>
        <begin position="73"/>
        <end position="159"/>
    </location>
</feature>
<evidence type="ECO:0000259" key="2">
    <source>
        <dbReference type="Pfam" id="PF07995"/>
    </source>
</evidence>
<dbReference type="PANTHER" id="PTHR19328:SF75">
    <property type="entry name" value="ALDOSE SUGAR DEHYDROGENASE YLII"/>
    <property type="match status" value="1"/>
</dbReference>
<evidence type="ECO:0000313" key="4">
    <source>
        <dbReference type="Proteomes" id="UP000533080"/>
    </source>
</evidence>
<dbReference type="EMBL" id="JABFNT010000008">
    <property type="protein sequence ID" value="NOJ77439.1"/>
    <property type="molecule type" value="Genomic_DNA"/>
</dbReference>
<comment type="caution">
    <text evidence="3">The sequence shown here is derived from an EMBL/GenBank/DDBJ whole genome shotgun (WGS) entry which is preliminary data.</text>
</comment>
<dbReference type="AlphaFoldDB" id="A0A7Y4IE72"/>
<name>A0A7Y4IE72_MYXXA</name>
<dbReference type="InterPro" id="IPR012938">
    <property type="entry name" value="Glc/Sorbosone_DH"/>
</dbReference>
<dbReference type="PANTHER" id="PTHR19328">
    <property type="entry name" value="HEDGEHOG-INTERACTING PROTEIN"/>
    <property type="match status" value="1"/>
</dbReference>
<dbReference type="SUPFAM" id="SSF50952">
    <property type="entry name" value="Soluble quinoprotein glucose dehydrogenase"/>
    <property type="match status" value="1"/>
</dbReference>
<accession>A0A7Y4IE72</accession>
<organism evidence="3 4">
    <name type="scientific">Myxococcus xanthus</name>
    <dbReference type="NCBI Taxonomy" id="34"/>
    <lineage>
        <taxon>Bacteria</taxon>
        <taxon>Pseudomonadati</taxon>
        <taxon>Myxococcota</taxon>
        <taxon>Myxococcia</taxon>
        <taxon>Myxococcales</taxon>
        <taxon>Cystobacterineae</taxon>
        <taxon>Myxococcaceae</taxon>
        <taxon>Myxococcus</taxon>
    </lineage>
</organism>